<evidence type="ECO:0000313" key="3">
    <source>
        <dbReference type="EMBL" id="GGC76166.1"/>
    </source>
</evidence>
<dbReference type="RefSeq" id="WP_188677478.1">
    <property type="nucleotide sequence ID" value="NZ_BMJH01000004.1"/>
</dbReference>
<organism evidence="3 4">
    <name type="scientific">Hoyosella rhizosphaerae</name>
    <dbReference type="NCBI Taxonomy" id="1755582"/>
    <lineage>
        <taxon>Bacteria</taxon>
        <taxon>Bacillati</taxon>
        <taxon>Actinomycetota</taxon>
        <taxon>Actinomycetes</taxon>
        <taxon>Mycobacteriales</taxon>
        <taxon>Hoyosellaceae</taxon>
        <taxon>Hoyosella</taxon>
    </lineage>
</organism>
<sequence length="325" mass="35259">MSVRHSTNWVRATLIACLVLVVGVAAFATSCSQSRNTPGTATPTELFVVNTSPEQQRIRAEVVRAIADRVPDDMRKAGTLTVATTGNVPPLSFRADDAMTMIGVEPDLAQLIADVLDLNLELVTTGWHDLFEGVEEGRFDVGFGNIVATANRMQRFDMVTYQEENQAFAVLANSSINSITRPRDISGLKIGVGAGTRSEEILQTWNSELEKEGLVTAELLNFVDGWEYYSAMERGEIDASFGPMSILNFESVTKGLTKVAGQVPGDGDRPALVSAITSKGSDVSRLVFDAINTVIMTGKYQAVFERWALEHATLTRARLNPALGD</sequence>
<reference evidence="3" key="1">
    <citation type="journal article" date="2014" name="Int. J. Syst. Evol. Microbiol.">
        <title>Complete genome sequence of Corynebacterium casei LMG S-19264T (=DSM 44701T), isolated from a smear-ripened cheese.</title>
        <authorList>
            <consortium name="US DOE Joint Genome Institute (JGI-PGF)"/>
            <person name="Walter F."/>
            <person name="Albersmeier A."/>
            <person name="Kalinowski J."/>
            <person name="Ruckert C."/>
        </authorList>
    </citation>
    <scope>NUCLEOTIDE SEQUENCE</scope>
    <source>
        <strain evidence="3">CGMCC 1.15478</strain>
    </source>
</reference>
<feature type="domain" description="Solute-binding protein family 3/N-terminal" evidence="2">
    <location>
        <begin position="79"/>
        <end position="311"/>
    </location>
</feature>
<evidence type="ECO:0000259" key="2">
    <source>
        <dbReference type="SMART" id="SM00062"/>
    </source>
</evidence>
<protein>
    <submittedName>
        <fullName evidence="3">Amino acid ABC transporter, substrate-binding protein</fullName>
    </submittedName>
</protein>
<proteinExistence type="predicted"/>
<dbReference type="PANTHER" id="PTHR35936">
    <property type="entry name" value="MEMBRANE-BOUND LYTIC MUREIN TRANSGLYCOSYLASE F"/>
    <property type="match status" value="1"/>
</dbReference>
<dbReference type="InterPro" id="IPR001638">
    <property type="entry name" value="Solute-binding_3/MltF_N"/>
</dbReference>
<dbReference type="Gene3D" id="3.40.190.10">
    <property type="entry name" value="Periplasmic binding protein-like II"/>
    <property type="match status" value="2"/>
</dbReference>
<dbReference type="AlphaFoldDB" id="A0A916XJ95"/>
<dbReference type="PROSITE" id="PS51257">
    <property type="entry name" value="PROKAR_LIPOPROTEIN"/>
    <property type="match status" value="1"/>
</dbReference>
<reference evidence="3" key="2">
    <citation type="submission" date="2020-09" db="EMBL/GenBank/DDBJ databases">
        <authorList>
            <person name="Sun Q."/>
            <person name="Zhou Y."/>
        </authorList>
    </citation>
    <scope>NUCLEOTIDE SEQUENCE</scope>
    <source>
        <strain evidence="3">CGMCC 1.15478</strain>
    </source>
</reference>
<dbReference type="EMBL" id="BMJH01000004">
    <property type="protein sequence ID" value="GGC76166.1"/>
    <property type="molecule type" value="Genomic_DNA"/>
</dbReference>
<gene>
    <name evidence="3" type="ORF">GCM10011410_31740</name>
</gene>
<evidence type="ECO:0000313" key="4">
    <source>
        <dbReference type="Proteomes" id="UP000641514"/>
    </source>
</evidence>
<dbReference type="PANTHER" id="PTHR35936:SF19">
    <property type="entry name" value="AMINO-ACID-BINDING PROTEIN YXEM-RELATED"/>
    <property type="match status" value="1"/>
</dbReference>
<dbReference type="Pfam" id="PF00497">
    <property type="entry name" value="SBP_bac_3"/>
    <property type="match status" value="1"/>
</dbReference>
<dbReference type="Proteomes" id="UP000641514">
    <property type="component" value="Unassembled WGS sequence"/>
</dbReference>
<comment type="caution">
    <text evidence="3">The sequence shown here is derived from an EMBL/GenBank/DDBJ whole genome shotgun (WGS) entry which is preliminary data.</text>
</comment>
<accession>A0A916XJ95</accession>
<keyword evidence="4" id="KW-1185">Reference proteome</keyword>
<dbReference type="SMART" id="SM00062">
    <property type="entry name" value="PBPb"/>
    <property type="match status" value="1"/>
</dbReference>
<evidence type="ECO:0000256" key="1">
    <source>
        <dbReference type="ARBA" id="ARBA00022729"/>
    </source>
</evidence>
<name>A0A916XJ95_9ACTN</name>
<keyword evidence="1" id="KW-0732">Signal</keyword>
<dbReference type="SUPFAM" id="SSF53850">
    <property type="entry name" value="Periplasmic binding protein-like II"/>
    <property type="match status" value="1"/>
</dbReference>